<keyword evidence="2" id="KW-1185">Reference proteome</keyword>
<dbReference type="EMBL" id="CP109109">
    <property type="protein sequence ID" value="WSB96171.1"/>
    <property type="molecule type" value="Genomic_DNA"/>
</dbReference>
<evidence type="ECO:0000313" key="1">
    <source>
        <dbReference type="EMBL" id="WSB96171.1"/>
    </source>
</evidence>
<organism evidence="1 2">
    <name type="scientific">Streptomyces scopuliridis</name>
    <dbReference type="NCBI Taxonomy" id="452529"/>
    <lineage>
        <taxon>Bacteria</taxon>
        <taxon>Bacillati</taxon>
        <taxon>Actinomycetota</taxon>
        <taxon>Actinomycetes</taxon>
        <taxon>Kitasatosporales</taxon>
        <taxon>Streptomycetaceae</taxon>
        <taxon>Streptomyces</taxon>
    </lineage>
</organism>
<protein>
    <submittedName>
        <fullName evidence="1">LysR family transcriptional regulator</fullName>
    </submittedName>
</protein>
<dbReference type="Proteomes" id="UP001348369">
    <property type="component" value="Chromosome"/>
</dbReference>
<accession>A0ACD4ZEC8</accession>
<sequence length="203" mass="21289">MDARQLEYFLAIVEHGGFSKAAAALHVAQPSLSQAMANLEADLGVALFHRVGRGVVLSEAGTELLGPSRRVLRDMAAVRDTAASLSGLRRGTVEVASMPSPGIEPLSTLIHRFSELHPGVTVSTQAAFTPEEVVSLVRGGACELGLLGSAEPVTAPGVDVLPVEEQPFVVVAAPGGTIRASPRTTRTWRPRAFSSTPCRRSSS</sequence>
<name>A0ACD4ZEC8_9ACTN</name>
<proteinExistence type="predicted"/>
<gene>
    <name evidence="1" type="ORF">OG835_03620</name>
</gene>
<evidence type="ECO:0000313" key="2">
    <source>
        <dbReference type="Proteomes" id="UP001348369"/>
    </source>
</evidence>
<reference evidence="1" key="1">
    <citation type="submission" date="2022-10" db="EMBL/GenBank/DDBJ databases">
        <title>The complete genomes of actinobacterial strains from the NBC collection.</title>
        <authorList>
            <person name="Joergensen T.S."/>
            <person name="Alvarez Arevalo M."/>
            <person name="Sterndorff E.B."/>
            <person name="Faurdal D."/>
            <person name="Vuksanovic O."/>
            <person name="Mourched A.-S."/>
            <person name="Charusanti P."/>
            <person name="Shaw S."/>
            <person name="Blin K."/>
            <person name="Weber T."/>
        </authorList>
    </citation>
    <scope>NUCLEOTIDE SEQUENCE</scope>
    <source>
        <strain evidence="1">NBC 01771</strain>
    </source>
</reference>